<dbReference type="RefSeq" id="WP_197448469.1">
    <property type="nucleotide sequence ID" value="NZ_CP053381.1"/>
</dbReference>
<dbReference type="InterPro" id="IPR022062">
    <property type="entry name" value="DUF3618"/>
</dbReference>
<dbReference type="Proteomes" id="UP000671868">
    <property type="component" value="Chromosome"/>
</dbReference>
<dbReference type="Pfam" id="PF12277">
    <property type="entry name" value="DUF3618"/>
    <property type="match status" value="1"/>
</dbReference>
<accession>A0ABX7WB19</accession>
<organism evidence="1 2">
    <name type="scientific">Billgrantia sulfidoxydans</name>
    <dbReference type="NCBI Taxonomy" id="2733484"/>
    <lineage>
        <taxon>Bacteria</taxon>
        <taxon>Pseudomonadati</taxon>
        <taxon>Pseudomonadota</taxon>
        <taxon>Gammaproteobacteria</taxon>
        <taxon>Oceanospirillales</taxon>
        <taxon>Halomonadaceae</taxon>
        <taxon>Billgrantia</taxon>
    </lineage>
</organism>
<name>A0ABX7WB19_9GAMM</name>
<reference evidence="1 2" key="1">
    <citation type="journal article" date="2021" name="Front. Microbiol.">
        <title>Aerobic Denitrification and Heterotrophic Sulfur Oxidation in the Genus Halomonas Revealed by Six Novel Species Characterizations and Genome-Based Analysis.</title>
        <authorList>
            <person name="Wang L."/>
            <person name="Shao Z."/>
        </authorList>
    </citation>
    <scope>NUCLEOTIDE SEQUENCE [LARGE SCALE GENOMIC DNA]</scope>
    <source>
        <strain evidence="1 2">MCCC 1A11059</strain>
    </source>
</reference>
<protein>
    <submittedName>
        <fullName evidence="1">DUF3618 domain-containing protein</fullName>
    </submittedName>
</protein>
<sequence>MSRYQQRRVDELEADIRQSRAHLDDTLHELERRLSPARLRRSVAAHLPSRHGARPGFLAGLGRSIREHPVPVLVTGIGLGWLVASQLRAGSHGRAGADGADSTLPARQEAPQRMVATHLGTQQGRGVHSTHRPDVVGQATHLGTGQGWQGYVYPGA</sequence>
<dbReference type="EMBL" id="CP053381">
    <property type="protein sequence ID" value="QTP56263.1"/>
    <property type="molecule type" value="Genomic_DNA"/>
</dbReference>
<keyword evidence="2" id="KW-1185">Reference proteome</keyword>
<gene>
    <name evidence="1" type="ORF">HNO51_17180</name>
</gene>
<evidence type="ECO:0000313" key="1">
    <source>
        <dbReference type="EMBL" id="QTP56263.1"/>
    </source>
</evidence>
<proteinExistence type="predicted"/>
<evidence type="ECO:0000313" key="2">
    <source>
        <dbReference type="Proteomes" id="UP000671868"/>
    </source>
</evidence>